<dbReference type="SMART" id="SM00271">
    <property type="entry name" value="DnaJ"/>
    <property type="match status" value="1"/>
</dbReference>
<dbReference type="InterPro" id="IPR024593">
    <property type="entry name" value="DUF3444"/>
</dbReference>
<dbReference type="PANTHER" id="PTHR44137">
    <property type="entry name" value="BNAC03G44070D PROTEIN"/>
    <property type="match status" value="1"/>
</dbReference>
<dbReference type="EMBL" id="LR721785">
    <property type="protein sequence ID" value="VVW55917.1"/>
    <property type="molecule type" value="Genomic_DNA"/>
</dbReference>
<organism evidence="3">
    <name type="scientific">Nymphaea colorata</name>
    <name type="common">pocket water lily</name>
    <dbReference type="NCBI Taxonomy" id="210225"/>
    <lineage>
        <taxon>Eukaryota</taxon>
        <taxon>Viridiplantae</taxon>
        <taxon>Streptophyta</taxon>
        <taxon>Embryophyta</taxon>
        <taxon>Tracheophyta</taxon>
        <taxon>Spermatophyta</taxon>
        <taxon>Magnoliopsida</taxon>
        <taxon>Nymphaeales</taxon>
        <taxon>Nymphaeaceae</taxon>
        <taxon>Nymphaea</taxon>
    </lineage>
</organism>
<proteinExistence type="predicted"/>
<sequence length="716" mass="80359">MECQRDEAAESKAIAERKFSENDLLGAKEYALKAQKLNPELEGISQLLTILDVHIAAGIEINGVTDFYAVLQLDPWAKKRTVKKQYRRLAVILHPDKNRSFGADGAFKYVSEAWNVLSDQSRRSQYDQKRNLQSSVTSHRKASQSSSKAAASFCTSSHVAANVGNNSLEGTASSASHTQTSEVAYVGPPQSSSHHQLKSLTFWTECTSCRMQYEYLRIYLNYRLICRNCRSCFLAIEIAVVPVNGSDATFNWSLTCEDGQSDHKQIRKPNSTAKDKDMLNSAKKNCTMNDFHETFSGLGKSLPQEMAQNTERSIKRRKAEKGFCAYEEEALSAVGNGSSIATVKSAGRKKNKVAKAGQNMCTNPSYESDGPGAVQQNGLSNGKPSNQDDVRFLVKRSGAAPAFDTRKLLIDKARMDIRKRLEEMKSAQATETAEEKPKPMESLQFKVVKFTGFYKDKLPKADDSVGASEDELDLLKVPDPDFYDFDKHRMENCFRRNQIWALYDSDDGMPRIYAKIRKVISLIPFKVEISYLNGKGNDEFAPVTWVNHRFAKSCGNFKVVEKVEMIDQVNVFSHIVHAEIQKRKKVQIFPRKGDTWAIYKNWSADWSSCTPAAVRHKYEMVEVLEDYTEREGTCVVPLVKVAGFRTVYGKDMDPNAVRWIPRNEMLQFSHQVPSWNLTEAQAKNTPNGCRDLDTAATPQELLYATAGAEGEITSAS</sequence>
<dbReference type="Pfam" id="PF23551">
    <property type="entry name" value="Zn_ribbon_20"/>
    <property type="match status" value="1"/>
</dbReference>
<protein>
    <recommendedName>
        <fullName evidence="2">J domain-containing protein</fullName>
    </recommendedName>
</protein>
<dbReference type="OMA" id="MAPAFDP"/>
<dbReference type="OrthoDB" id="66964at2759"/>
<dbReference type="SUPFAM" id="SSF46565">
    <property type="entry name" value="Chaperone J-domain"/>
    <property type="match status" value="1"/>
</dbReference>
<feature type="domain" description="J" evidence="2">
    <location>
        <begin position="66"/>
        <end position="130"/>
    </location>
</feature>
<gene>
    <name evidence="3" type="ORF">NYM_LOCUS23774</name>
</gene>
<reference evidence="3" key="1">
    <citation type="submission" date="2019-09" db="EMBL/GenBank/DDBJ databases">
        <authorList>
            <person name="Zhang L."/>
        </authorList>
    </citation>
    <scope>NUCLEOTIDE SEQUENCE</scope>
</reference>
<dbReference type="InterPro" id="IPR018253">
    <property type="entry name" value="DnaJ_domain_CS"/>
</dbReference>
<dbReference type="PROSITE" id="PS00636">
    <property type="entry name" value="DNAJ_1"/>
    <property type="match status" value="1"/>
</dbReference>
<dbReference type="AlphaFoldDB" id="A0A5K1EY11"/>
<feature type="region of interest" description="Disordered" evidence="1">
    <location>
        <begin position="363"/>
        <end position="386"/>
    </location>
</feature>
<dbReference type="Pfam" id="PF11926">
    <property type="entry name" value="DUF3444"/>
    <property type="match status" value="1"/>
</dbReference>
<accession>A0A5K1EY11</accession>
<dbReference type="PROSITE" id="PS50076">
    <property type="entry name" value="DNAJ_2"/>
    <property type="match status" value="1"/>
</dbReference>
<dbReference type="Pfam" id="PF00226">
    <property type="entry name" value="DnaJ"/>
    <property type="match status" value="1"/>
</dbReference>
<dbReference type="PRINTS" id="PR00625">
    <property type="entry name" value="JDOMAIN"/>
</dbReference>
<evidence type="ECO:0000259" key="2">
    <source>
        <dbReference type="PROSITE" id="PS50076"/>
    </source>
</evidence>
<dbReference type="Gramene" id="NC7G0278830.1">
    <property type="protein sequence ID" value="NC7G0278830.1:cds"/>
    <property type="gene ID" value="NC7G0278830"/>
</dbReference>
<dbReference type="InterPro" id="IPR001623">
    <property type="entry name" value="DnaJ_domain"/>
</dbReference>
<dbReference type="InterPro" id="IPR056988">
    <property type="entry name" value="Zn_ribbon_pln"/>
</dbReference>
<dbReference type="CDD" id="cd06257">
    <property type="entry name" value="DnaJ"/>
    <property type="match status" value="1"/>
</dbReference>
<dbReference type="PANTHER" id="PTHR44137:SF32">
    <property type="entry name" value="DNAJ HEAT SHOCK AMINO-TERMINAL DOMAIN PROTEIN"/>
    <property type="match status" value="1"/>
</dbReference>
<name>A0A5K1EY11_9MAGN</name>
<dbReference type="Gene3D" id="1.10.287.110">
    <property type="entry name" value="DnaJ domain"/>
    <property type="match status" value="1"/>
</dbReference>
<dbReference type="InterPro" id="IPR036869">
    <property type="entry name" value="J_dom_sf"/>
</dbReference>
<evidence type="ECO:0000313" key="3">
    <source>
        <dbReference type="EMBL" id="VVW55917.1"/>
    </source>
</evidence>
<feature type="compositionally biased region" description="Polar residues" evidence="1">
    <location>
        <begin position="374"/>
        <end position="385"/>
    </location>
</feature>
<evidence type="ECO:0000256" key="1">
    <source>
        <dbReference type="SAM" id="MobiDB-lite"/>
    </source>
</evidence>